<sequence length="743" mass="79445">MSWDDLQSAVRRRVQAEDRRQSTPSLVASIARLSVIGGVLVAAIIVPVTAIVAVTATQASTEVIDLPLTLEEQPTPQTSRLLAADGQLLAYFYEENRQDVPLDEIAPVMQDAIISIEDERFYDHGALDIQGTLRALVNNASDGRTQGGSTITQQLVKLTLVQAAATDEERRAAVEQSVARKVRELKIAIDFEEQYTKDEILERYLNIAYYGGGAYGISAAANHFFSVSPADLTLAQAATLAGLVKNPVEFDPNVYPERALQRRNLVLSVMERQGKISPEESEQLQAGELALVTTDFPNGCITSVASFSCDYVQRYLENEEALGATVEERRDRIRLGGLTIKSNIDVSMQTAVNDAVAGNVLPTDQAIGSIALVEPGTGKVRGMAQSRPMGTDREGGQSFINFSVPTELGDSGGFQAGSTFKMFTTAAALQQGIGVDKTYNSPPRMTIPRGTYFDCEGGGTDRFEVRNSTSSGTMNMYTALRQSVNTYFAQLEAEVGLCETVRMAEAMGIEVPFGGPDNGVVPSFTLGPIRVSTLDMAAAYAVPASGGMFCEPQPVTEILEADGSLLKAYVPECERVLTNEEAAQINDILRGLQQPGGFGFSNGTGLNIPSAAKTGTTNDNKAVWYTGYTPEISAAAMIAGADFDGFEIPLSGQRINGRFVNASAAAGSALAGPMWADAMQVIQNSLSPVNFERPPRTQPAPPRPPEPEPDPNAPAPPQQTLQLPPGVQLPPGFQLPPGVTIVQ</sequence>
<keyword evidence="6" id="KW-0808">Transferase</keyword>
<evidence type="ECO:0000256" key="14">
    <source>
        <dbReference type="SAM" id="MobiDB-lite"/>
    </source>
</evidence>
<dbReference type="PANTHER" id="PTHR32282:SF33">
    <property type="entry name" value="PEPTIDOGLYCAN GLYCOSYLTRANSFERASE"/>
    <property type="match status" value="1"/>
</dbReference>
<keyword evidence="5" id="KW-0328">Glycosyltransferase</keyword>
<dbReference type="GO" id="GO:0008360">
    <property type="term" value="P:regulation of cell shape"/>
    <property type="evidence" value="ECO:0007669"/>
    <property type="project" value="UniProtKB-KW"/>
</dbReference>
<feature type="domain" description="Glycosyl transferase family 51" evidence="17">
    <location>
        <begin position="86"/>
        <end position="270"/>
    </location>
</feature>
<evidence type="ECO:0000256" key="13">
    <source>
        <dbReference type="ARBA" id="ARBA00049902"/>
    </source>
</evidence>
<dbReference type="RefSeq" id="WP_007078983.1">
    <property type="nucleotide sequence ID" value="NZ_CM001024.1"/>
</dbReference>
<feature type="domain" description="Penicillin-binding protein transpeptidase" evidence="16">
    <location>
        <begin position="368"/>
        <end position="632"/>
    </location>
</feature>
<dbReference type="InterPro" id="IPR036950">
    <property type="entry name" value="PBP_transglycosylase"/>
</dbReference>
<dbReference type="Proteomes" id="UP000003111">
    <property type="component" value="Unassembled WGS sequence"/>
</dbReference>
<dbReference type="STRING" id="585531.HMPREF0063_11641"/>
<dbReference type="eggNOG" id="COG0744">
    <property type="taxonomic scope" value="Bacteria"/>
</dbReference>
<dbReference type="SUPFAM" id="SSF56601">
    <property type="entry name" value="beta-lactamase/transpeptidase-like"/>
    <property type="match status" value="1"/>
</dbReference>
<name>E2SC82_9ACTN</name>
<comment type="similarity">
    <text evidence="1">In the C-terminal section; belongs to the transpeptidase family.</text>
</comment>
<keyword evidence="7" id="KW-0378">Hydrolase</keyword>
<dbReference type="Pfam" id="PF00912">
    <property type="entry name" value="Transgly"/>
    <property type="match status" value="1"/>
</dbReference>
<keyword evidence="9" id="KW-0573">Peptidoglycan synthesis</keyword>
<evidence type="ECO:0000313" key="18">
    <source>
        <dbReference type="EMBL" id="EFQ83368.1"/>
    </source>
</evidence>
<comment type="catalytic activity">
    <reaction evidence="12">
        <text>Preferential cleavage: (Ac)2-L-Lys-D-Ala-|-D-Ala. Also transpeptidation of peptidyl-alanyl moieties that are N-acyl substituents of D-alanine.</text>
        <dbReference type="EC" id="3.4.16.4"/>
    </reaction>
</comment>
<dbReference type="OrthoDB" id="9766909at2"/>
<comment type="similarity">
    <text evidence="2">In the N-terminal section; belongs to the glycosyltransferase 51 family.</text>
</comment>
<proteinExistence type="inferred from homology"/>
<dbReference type="Gene3D" id="1.10.3810.10">
    <property type="entry name" value="Biosynthetic peptidoglycan transglycosylase-like"/>
    <property type="match status" value="1"/>
</dbReference>
<feature type="compositionally biased region" description="Low complexity" evidence="14">
    <location>
        <begin position="718"/>
        <end position="743"/>
    </location>
</feature>
<evidence type="ECO:0000256" key="10">
    <source>
        <dbReference type="ARBA" id="ARBA00023268"/>
    </source>
</evidence>
<evidence type="ECO:0000256" key="2">
    <source>
        <dbReference type="ARBA" id="ARBA00007739"/>
    </source>
</evidence>
<reference evidence="18" key="1">
    <citation type="submission" date="2010-08" db="EMBL/GenBank/DDBJ databases">
        <authorList>
            <person name="Muzny D."/>
            <person name="Qin X."/>
            <person name="Buhay C."/>
            <person name="Dugan-Rocha S."/>
            <person name="Ding Y."/>
            <person name="Chen G."/>
            <person name="Hawes A."/>
            <person name="Holder M."/>
            <person name="Jhangiani S."/>
            <person name="Johnson A."/>
            <person name="Khan Z."/>
            <person name="Li Z."/>
            <person name="Liu W."/>
            <person name="Liu X."/>
            <person name="Perez L."/>
            <person name="Shen H."/>
            <person name="Wang Q."/>
            <person name="Watt J."/>
            <person name="Xi L."/>
            <person name="Xin Y."/>
            <person name="Zhou J."/>
            <person name="Deng J."/>
            <person name="Jiang H."/>
            <person name="Liu Y."/>
            <person name="Qu J."/>
            <person name="Song X.-Z."/>
            <person name="Zhang L."/>
            <person name="Villasana D."/>
            <person name="Johnson A."/>
            <person name="Liu J."/>
            <person name="Liyanage D."/>
            <person name="Lorensuhewa L."/>
            <person name="Robinson T."/>
            <person name="Song A."/>
            <person name="Song B.-B."/>
            <person name="Dinh H."/>
            <person name="Thornton R."/>
            <person name="Coyle M."/>
            <person name="Francisco L."/>
            <person name="Jackson L."/>
            <person name="Javaid M."/>
            <person name="Korchina V."/>
            <person name="Kovar C."/>
            <person name="Mata R."/>
            <person name="Mathew T."/>
            <person name="Ngo R."/>
            <person name="Nguyen L."/>
            <person name="Nguyen N."/>
            <person name="Okwuonu G."/>
            <person name="Ongeri F."/>
            <person name="Pham C."/>
            <person name="Simmons D."/>
            <person name="Wilczek-Boney K."/>
            <person name="Hale W."/>
            <person name="Jakkamsetti A."/>
            <person name="Pham P."/>
            <person name="Ruth R."/>
            <person name="San Lucas F."/>
            <person name="Warren J."/>
            <person name="Zhang J."/>
            <person name="Zhao Z."/>
            <person name="Zhou C."/>
            <person name="Zhu D."/>
            <person name="Lee S."/>
            <person name="Bess C."/>
            <person name="Blankenburg K."/>
            <person name="Forbes L."/>
            <person name="Fu Q."/>
            <person name="Gubbala S."/>
            <person name="Hirani K."/>
            <person name="Jayaseelan J.C."/>
            <person name="Lara F."/>
            <person name="Munidasa M."/>
            <person name="Palculict T."/>
            <person name="Patil S."/>
            <person name="Pu L.-L."/>
            <person name="Saada N."/>
            <person name="Tang L."/>
            <person name="Weissenberger G."/>
            <person name="Zhu Y."/>
            <person name="Hemphill L."/>
            <person name="Shang Y."/>
            <person name="Youmans B."/>
            <person name="Ayvaz T."/>
            <person name="Ross M."/>
            <person name="Santibanez J."/>
            <person name="Aqrawi P."/>
            <person name="Gross S."/>
            <person name="Joshi V."/>
            <person name="Fowler G."/>
            <person name="Nazareth L."/>
            <person name="Reid J."/>
            <person name="Worley K."/>
            <person name="Petrosino J."/>
            <person name="Highlander S."/>
            <person name="Gibbs R."/>
        </authorList>
    </citation>
    <scope>NUCLEOTIDE SEQUENCE [LARGE SCALE GENOMIC DNA]</scope>
    <source>
        <strain evidence="18">DSM 15272</strain>
    </source>
</reference>
<keyword evidence="3" id="KW-0121">Carboxypeptidase</keyword>
<dbReference type="GO" id="GO:0030288">
    <property type="term" value="C:outer membrane-bounded periplasmic space"/>
    <property type="evidence" value="ECO:0007669"/>
    <property type="project" value="TreeGrafter"/>
</dbReference>
<keyword evidence="10" id="KW-0511">Multifunctional enzyme</keyword>
<dbReference type="HOGENOM" id="CLU_006354_2_6_11"/>
<dbReference type="AlphaFoldDB" id="E2SC82"/>
<organism evidence="18 19">
    <name type="scientific">Aeromicrobium marinum DSM 15272</name>
    <dbReference type="NCBI Taxonomy" id="585531"/>
    <lineage>
        <taxon>Bacteria</taxon>
        <taxon>Bacillati</taxon>
        <taxon>Actinomycetota</taxon>
        <taxon>Actinomycetes</taxon>
        <taxon>Propionibacteriales</taxon>
        <taxon>Nocardioidaceae</taxon>
        <taxon>Aeromicrobium</taxon>
    </lineage>
</organism>
<keyword evidence="15" id="KW-0472">Membrane</keyword>
<gene>
    <name evidence="18" type="ORF">HMPREF0063_11641</name>
</gene>
<comment type="catalytic activity">
    <reaction evidence="13">
        <text>[GlcNAc-(1-&gt;4)-Mur2Ac(oyl-L-Ala-gamma-D-Glu-L-Lys-D-Ala-D-Ala)](n)-di-trans,octa-cis-undecaprenyl diphosphate + beta-D-GlcNAc-(1-&gt;4)-Mur2Ac(oyl-L-Ala-gamma-D-Glu-L-Lys-D-Ala-D-Ala)-di-trans,octa-cis-undecaprenyl diphosphate = [GlcNAc-(1-&gt;4)-Mur2Ac(oyl-L-Ala-gamma-D-Glu-L-Lys-D-Ala-D-Ala)](n+1)-di-trans,octa-cis-undecaprenyl diphosphate + di-trans,octa-cis-undecaprenyl diphosphate + H(+)</text>
        <dbReference type="Rhea" id="RHEA:23708"/>
        <dbReference type="Rhea" id="RHEA-COMP:9602"/>
        <dbReference type="Rhea" id="RHEA-COMP:9603"/>
        <dbReference type="ChEBI" id="CHEBI:15378"/>
        <dbReference type="ChEBI" id="CHEBI:58405"/>
        <dbReference type="ChEBI" id="CHEBI:60033"/>
        <dbReference type="ChEBI" id="CHEBI:78435"/>
        <dbReference type="EC" id="2.4.99.28"/>
    </reaction>
</comment>
<keyword evidence="8" id="KW-0133">Cell shape</keyword>
<accession>E2SC82</accession>
<dbReference type="GO" id="GO:0009252">
    <property type="term" value="P:peptidoglycan biosynthetic process"/>
    <property type="evidence" value="ECO:0007669"/>
    <property type="project" value="UniProtKB-KW"/>
</dbReference>
<keyword evidence="19" id="KW-1185">Reference proteome</keyword>
<evidence type="ECO:0000256" key="11">
    <source>
        <dbReference type="ARBA" id="ARBA00023316"/>
    </source>
</evidence>
<comment type="caution">
    <text evidence="18">The sequence shown here is derived from an EMBL/GenBank/DDBJ whole genome shotgun (WGS) entry which is preliminary data.</text>
</comment>
<dbReference type="InterPro" id="IPR001460">
    <property type="entry name" value="PCN-bd_Tpept"/>
</dbReference>
<dbReference type="InterPro" id="IPR012338">
    <property type="entry name" value="Beta-lactam/transpept-like"/>
</dbReference>
<keyword evidence="11" id="KW-0961">Cell wall biogenesis/degradation</keyword>
<dbReference type="GO" id="GO:0071555">
    <property type="term" value="P:cell wall organization"/>
    <property type="evidence" value="ECO:0007669"/>
    <property type="project" value="UniProtKB-KW"/>
</dbReference>
<evidence type="ECO:0000259" key="16">
    <source>
        <dbReference type="Pfam" id="PF00905"/>
    </source>
</evidence>
<keyword evidence="15" id="KW-0812">Transmembrane</keyword>
<evidence type="ECO:0000313" key="19">
    <source>
        <dbReference type="Proteomes" id="UP000003111"/>
    </source>
</evidence>
<evidence type="ECO:0000256" key="5">
    <source>
        <dbReference type="ARBA" id="ARBA00022676"/>
    </source>
</evidence>
<dbReference type="GO" id="GO:0008658">
    <property type="term" value="F:penicillin binding"/>
    <property type="evidence" value="ECO:0007669"/>
    <property type="project" value="InterPro"/>
</dbReference>
<dbReference type="Pfam" id="PF00905">
    <property type="entry name" value="Transpeptidase"/>
    <property type="match status" value="1"/>
</dbReference>
<feature type="compositionally biased region" description="Pro residues" evidence="14">
    <location>
        <begin position="696"/>
        <end position="717"/>
    </location>
</feature>
<keyword evidence="15" id="KW-1133">Transmembrane helix</keyword>
<feature type="region of interest" description="Disordered" evidence="14">
    <location>
        <begin position="689"/>
        <end position="743"/>
    </location>
</feature>
<evidence type="ECO:0000256" key="4">
    <source>
        <dbReference type="ARBA" id="ARBA00022670"/>
    </source>
</evidence>
<evidence type="ECO:0000256" key="12">
    <source>
        <dbReference type="ARBA" id="ARBA00034000"/>
    </source>
</evidence>
<dbReference type="Gene3D" id="3.40.710.10">
    <property type="entry name" value="DD-peptidase/beta-lactamase superfamily"/>
    <property type="match status" value="1"/>
</dbReference>
<dbReference type="InterPro" id="IPR023346">
    <property type="entry name" value="Lysozyme-like_dom_sf"/>
</dbReference>
<evidence type="ECO:0000256" key="8">
    <source>
        <dbReference type="ARBA" id="ARBA00022960"/>
    </source>
</evidence>
<evidence type="ECO:0000256" key="7">
    <source>
        <dbReference type="ARBA" id="ARBA00022801"/>
    </source>
</evidence>
<evidence type="ECO:0000256" key="6">
    <source>
        <dbReference type="ARBA" id="ARBA00022679"/>
    </source>
</evidence>
<evidence type="ECO:0000259" key="17">
    <source>
        <dbReference type="Pfam" id="PF00912"/>
    </source>
</evidence>
<evidence type="ECO:0000256" key="9">
    <source>
        <dbReference type="ARBA" id="ARBA00022984"/>
    </source>
</evidence>
<dbReference type="PANTHER" id="PTHR32282">
    <property type="entry name" value="BINDING PROTEIN TRANSPEPTIDASE, PUTATIVE-RELATED"/>
    <property type="match status" value="1"/>
</dbReference>
<dbReference type="SUPFAM" id="SSF53955">
    <property type="entry name" value="Lysozyme-like"/>
    <property type="match status" value="1"/>
</dbReference>
<evidence type="ECO:0000256" key="1">
    <source>
        <dbReference type="ARBA" id="ARBA00007090"/>
    </source>
</evidence>
<dbReference type="GO" id="GO:0009002">
    <property type="term" value="F:serine-type D-Ala-D-Ala carboxypeptidase activity"/>
    <property type="evidence" value="ECO:0007669"/>
    <property type="project" value="UniProtKB-EC"/>
</dbReference>
<dbReference type="InterPro" id="IPR001264">
    <property type="entry name" value="Glyco_trans_51"/>
</dbReference>
<protein>
    <submittedName>
        <fullName evidence="18">Transglycosylase</fullName>
    </submittedName>
</protein>
<evidence type="ECO:0000256" key="15">
    <source>
        <dbReference type="SAM" id="Phobius"/>
    </source>
</evidence>
<dbReference type="EMBL" id="ACLF03000005">
    <property type="protein sequence ID" value="EFQ83368.1"/>
    <property type="molecule type" value="Genomic_DNA"/>
</dbReference>
<keyword evidence="4" id="KW-0645">Protease</keyword>
<dbReference type="GO" id="GO:0008955">
    <property type="term" value="F:peptidoglycan glycosyltransferase activity"/>
    <property type="evidence" value="ECO:0007669"/>
    <property type="project" value="UniProtKB-EC"/>
</dbReference>
<feature type="transmembrane region" description="Helical" evidence="15">
    <location>
        <begin position="30"/>
        <end position="54"/>
    </location>
</feature>
<dbReference type="GO" id="GO:0006508">
    <property type="term" value="P:proteolysis"/>
    <property type="evidence" value="ECO:0007669"/>
    <property type="project" value="UniProtKB-KW"/>
</dbReference>
<evidence type="ECO:0000256" key="3">
    <source>
        <dbReference type="ARBA" id="ARBA00022645"/>
    </source>
</evidence>
<dbReference type="InterPro" id="IPR050396">
    <property type="entry name" value="Glycosyltr_51/Transpeptidase"/>
</dbReference>
<dbReference type="FunFam" id="1.10.3810.10:FF:000001">
    <property type="entry name" value="Penicillin-binding protein 1A"/>
    <property type="match status" value="1"/>
</dbReference>